<reference evidence="2 3" key="1">
    <citation type="submission" date="2017-12" db="EMBL/GenBank/DDBJ databases">
        <title>Comparative genomics of Botrytis spp.</title>
        <authorList>
            <person name="Valero-Jimenez C.A."/>
            <person name="Tapia P."/>
            <person name="Veloso J."/>
            <person name="Silva-Moreno E."/>
            <person name="Staats M."/>
            <person name="Valdes J.H."/>
            <person name="Van Kan J.A.L."/>
        </authorList>
    </citation>
    <scope>NUCLEOTIDE SEQUENCE [LARGE SCALE GENOMIC DNA]</scope>
    <source>
        <strain evidence="2 3">Be9601</strain>
    </source>
</reference>
<proteinExistence type="predicted"/>
<dbReference type="Proteomes" id="UP000297229">
    <property type="component" value="Unassembled WGS sequence"/>
</dbReference>
<sequence length="689" mass="77621">MSRTYDHGNPRSLSPMVGEDQPHRGSGPVYIDPYDSIPDVQSQYPHASSETRYGTQHGTRSIRAQQGYGIDPPYHPSQNSEYGFAPSSSRHTTPAYHPQPVHIGVHVRTTRYTNSGATHSLPLHPTTIDATRIPPPSAKMLSYYYFQFYCNNERDAVYSLNAHLKPDQNYPKNIIFARTDRPSAGASASSNYLQNNNKQRNRDMSGSWEFTGNNPESRIEARESRGSVGMDPPQQGGWRERQEDPSSPSPSGRGYENYALSTSSYSMARPEQITPGQHLLLPKRNNQIRSNSSRPRARNQRDTALLSSNRVQKLHTACNTHTKVKHHENAPPRYPVPTSQLPPPTIVVAPVTPTPVVKKLHSLLTLRGSQMYPGSSSLRHRRSRSAPYSVRKGAQKVADKRFDRGDPFTSYENSVNKESNQTKLMETREEDMPGLEMGLESTLGNNFSNSLSGGQIKPALKGTGKNWRMSNAIERYQTQAEFQPRRDDNFEVEDITDIEDNYHPVQWRDGQYTSQRPTSTVPNYGTRFRPSSGESDAQFRERRRDYGSVPTSSGSAERNFPRSTSDQRLYGRQPNSVHIRQPGERPFSSAAYATQRRYRTPSPSPPPSPRPRIRISRQGPPSSPPHSPFRSQSTFTPAARFQTDHRNDYTSTARPDQYTGAWGAQIPRFRTAEGNDAYKRFLRSGAGEI</sequence>
<gene>
    <name evidence="2" type="ORF">BELL_0353g00010</name>
</gene>
<feature type="region of interest" description="Disordered" evidence="1">
    <location>
        <begin position="275"/>
        <end position="307"/>
    </location>
</feature>
<feature type="compositionally biased region" description="Basic and acidic residues" evidence="1">
    <location>
        <begin position="537"/>
        <end position="546"/>
    </location>
</feature>
<evidence type="ECO:0000313" key="2">
    <source>
        <dbReference type="EMBL" id="TGO73527.1"/>
    </source>
</evidence>
<evidence type="ECO:0000313" key="3">
    <source>
        <dbReference type="Proteomes" id="UP000297229"/>
    </source>
</evidence>
<feature type="compositionally biased region" description="Polar residues" evidence="1">
    <location>
        <begin position="549"/>
        <end position="578"/>
    </location>
</feature>
<comment type="caution">
    <text evidence="2">The sequence shown here is derived from an EMBL/GenBank/DDBJ whole genome shotgun (WGS) entry which is preliminary data.</text>
</comment>
<evidence type="ECO:0000256" key="1">
    <source>
        <dbReference type="SAM" id="MobiDB-lite"/>
    </source>
</evidence>
<keyword evidence="3" id="KW-1185">Reference proteome</keyword>
<feature type="region of interest" description="Disordered" evidence="1">
    <location>
        <begin position="182"/>
        <end position="258"/>
    </location>
</feature>
<name>A0A4Z1JX68_9HELO</name>
<dbReference type="EMBL" id="PQXM01000351">
    <property type="protein sequence ID" value="TGO73527.1"/>
    <property type="molecule type" value="Genomic_DNA"/>
</dbReference>
<feature type="compositionally biased region" description="Polar residues" evidence="1">
    <location>
        <begin position="186"/>
        <end position="198"/>
    </location>
</feature>
<feature type="compositionally biased region" description="Polar residues" evidence="1">
    <location>
        <begin position="284"/>
        <end position="294"/>
    </location>
</feature>
<feature type="region of interest" description="Disordered" evidence="1">
    <location>
        <begin position="1"/>
        <end position="94"/>
    </location>
</feature>
<feature type="compositionally biased region" description="Polar residues" evidence="1">
    <location>
        <begin position="511"/>
        <end position="523"/>
    </location>
</feature>
<protein>
    <submittedName>
        <fullName evidence="2">Uncharacterized protein</fullName>
    </submittedName>
</protein>
<feature type="region of interest" description="Disordered" evidence="1">
    <location>
        <begin position="501"/>
        <end position="661"/>
    </location>
</feature>
<feature type="region of interest" description="Disordered" evidence="1">
    <location>
        <begin position="371"/>
        <end position="397"/>
    </location>
</feature>
<feature type="compositionally biased region" description="Polar residues" evidence="1">
    <location>
        <begin position="76"/>
        <end position="92"/>
    </location>
</feature>
<accession>A0A4Z1JX68</accession>
<dbReference type="AlphaFoldDB" id="A0A4Z1JX68"/>
<organism evidence="2 3">
    <name type="scientific">Botrytis elliptica</name>
    <dbReference type="NCBI Taxonomy" id="278938"/>
    <lineage>
        <taxon>Eukaryota</taxon>
        <taxon>Fungi</taxon>
        <taxon>Dikarya</taxon>
        <taxon>Ascomycota</taxon>
        <taxon>Pezizomycotina</taxon>
        <taxon>Leotiomycetes</taxon>
        <taxon>Helotiales</taxon>
        <taxon>Sclerotiniaceae</taxon>
        <taxon>Botrytis</taxon>
    </lineage>
</organism>
<feature type="compositionally biased region" description="Polar residues" evidence="1">
    <location>
        <begin position="39"/>
        <end position="64"/>
    </location>
</feature>